<dbReference type="Proteomes" id="UP000789405">
    <property type="component" value="Unassembled WGS sequence"/>
</dbReference>
<organism evidence="1 2">
    <name type="scientific">Dentiscutata erythropus</name>
    <dbReference type="NCBI Taxonomy" id="1348616"/>
    <lineage>
        <taxon>Eukaryota</taxon>
        <taxon>Fungi</taxon>
        <taxon>Fungi incertae sedis</taxon>
        <taxon>Mucoromycota</taxon>
        <taxon>Glomeromycotina</taxon>
        <taxon>Glomeromycetes</taxon>
        <taxon>Diversisporales</taxon>
        <taxon>Gigasporaceae</taxon>
        <taxon>Dentiscutata</taxon>
    </lineage>
</organism>
<comment type="caution">
    <text evidence="1">The sequence shown here is derived from an EMBL/GenBank/DDBJ whole genome shotgun (WGS) entry which is preliminary data.</text>
</comment>
<keyword evidence="2" id="KW-1185">Reference proteome</keyword>
<sequence length="165" mass="18842">MYNIVELDDKHVIVVYLLCLRTDLLPSEVHSRWHIQHTEADHISNSVSQLAEKIFKRLPECHHDALVNFMQSASEYILENNKIPELQKGLSVLQNNNNIFETTNVDTITNYKKIKMPAIKHSHGRPVVTSLDKVLLIAGRNYDSQIPQSAILQVYDPLANSHCGF</sequence>
<dbReference type="EMBL" id="CAJVPY010003298">
    <property type="protein sequence ID" value="CAG8587937.1"/>
    <property type="molecule type" value="Genomic_DNA"/>
</dbReference>
<name>A0A9N9G6C3_9GLOM</name>
<evidence type="ECO:0000313" key="1">
    <source>
        <dbReference type="EMBL" id="CAG8587937.1"/>
    </source>
</evidence>
<evidence type="ECO:0000313" key="2">
    <source>
        <dbReference type="Proteomes" id="UP000789405"/>
    </source>
</evidence>
<protein>
    <submittedName>
        <fullName evidence="1">7617_t:CDS:1</fullName>
    </submittedName>
</protein>
<reference evidence="1" key="1">
    <citation type="submission" date="2021-06" db="EMBL/GenBank/DDBJ databases">
        <authorList>
            <person name="Kallberg Y."/>
            <person name="Tangrot J."/>
            <person name="Rosling A."/>
        </authorList>
    </citation>
    <scope>NUCLEOTIDE SEQUENCE</scope>
    <source>
        <strain evidence="1">MA453B</strain>
    </source>
</reference>
<dbReference type="AlphaFoldDB" id="A0A9N9G6C3"/>
<proteinExistence type="predicted"/>
<gene>
    <name evidence="1" type="ORF">DERYTH_LOCUS7016</name>
</gene>
<accession>A0A9N9G6C3</accession>